<dbReference type="STRING" id="234267.Acid_1962"/>
<dbReference type="EMBL" id="CP000473">
    <property type="protein sequence ID" value="ABJ82952.1"/>
    <property type="molecule type" value="Genomic_DNA"/>
</dbReference>
<sequence length="71" mass="7840">MPHQFDVVIERDSEGYYVASVPQIPACHSQARSLDEVTERIREAIALCLEVGGAPEQELEFVGIQRVTIAA</sequence>
<protein>
    <recommendedName>
        <fullName evidence="1">HicB-like antitoxin of toxin-antitoxin system domain-containing protein</fullName>
    </recommendedName>
</protein>
<dbReference type="InParanoid" id="Q026W1"/>
<feature type="domain" description="HicB-like antitoxin of toxin-antitoxin system" evidence="1">
    <location>
        <begin position="5"/>
        <end position="51"/>
    </location>
</feature>
<dbReference type="InterPro" id="IPR035069">
    <property type="entry name" value="TTHA1013/TTHA0281-like"/>
</dbReference>
<dbReference type="eggNOG" id="COG1598">
    <property type="taxonomic scope" value="Bacteria"/>
</dbReference>
<evidence type="ECO:0000259" key="1">
    <source>
        <dbReference type="Pfam" id="PF15919"/>
    </source>
</evidence>
<proteinExistence type="predicted"/>
<dbReference type="InterPro" id="IPR031807">
    <property type="entry name" value="HicB-like"/>
</dbReference>
<reference evidence="2" key="1">
    <citation type="submission" date="2006-10" db="EMBL/GenBank/DDBJ databases">
        <title>Complete sequence of Solibacter usitatus Ellin6076.</title>
        <authorList>
            <consortium name="US DOE Joint Genome Institute"/>
            <person name="Copeland A."/>
            <person name="Lucas S."/>
            <person name="Lapidus A."/>
            <person name="Barry K."/>
            <person name="Detter J.C."/>
            <person name="Glavina del Rio T."/>
            <person name="Hammon N."/>
            <person name="Israni S."/>
            <person name="Dalin E."/>
            <person name="Tice H."/>
            <person name="Pitluck S."/>
            <person name="Thompson L.S."/>
            <person name="Brettin T."/>
            <person name="Bruce D."/>
            <person name="Han C."/>
            <person name="Tapia R."/>
            <person name="Gilna P."/>
            <person name="Schmutz J."/>
            <person name="Larimer F."/>
            <person name="Land M."/>
            <person name="Hauser L."/>
            <person name="Kyrpides N."/>
            <person name="Mikhailova N."/>
            <person name="Janssen P.H."/>
            <person name="Kuske C.R."/>
            <person name="Richardson P."/>
        </authorList>
    </citation>
    <scope>NUCLEOTIDE SEQUENCE</scope>
    <source>
        <strain evidence="2">Ellin6076</strain>
    </source>
</reference>
<dbReference type="OrthoDB" id="5419659at2"/>
<dbReference type="InterPro" id="IPR051404">
    <property type="entry name" value="TA_system_antitoxin"/>
</dbReference>
<dbReference type="PANTHER" id="PTHR34504:SF2">
    <property type="entry name" value="UPF0150 PROTEIN SSL0259"/>
    <property type="match status" value="1"/>
</dbReference>
<name>Q026W1_SOLUE</name>
<dbReference type="PANTHER" id="PTHR34504">
    <property type="entry name" value="ANTITOXIN HICB"/>
    <property type="match status" value="1"/>
</dbReference>
<dbReference type="SUPFAM" id="SSF143100">
    <property type="entry name" value="TTHA1013/TTHA0281-like"/>
    <property type="match status" value="1"/>
</dbReference>
<dbReference type="AlphaFoldDB" id="Q026W1"/>
<evidence type="ECO:0000313" key="2">
    <source>
        <dbReference type="EMBL" id="ABJ82952.1"/>
    </source>
</evidence>
<dbReference type="Pfam" id="PF15919">
    <property type="entry name" value="HicB_lk_antitox"/>
    <property type="match status" value="1"/>
</dbReference>
<accession>Q026W1</accession>
<dbReference type="HOGENOM" id="CLU_114047_3_0_0"/>
<dbReference type="KEGG" id="sus:Acid_1962"/>
<organism evidence="2">
    <name type="scientific">Solibacter usitatus (strain Ellin6076)</name>
    <dbReference type="NCBI Taxonomy" id="234267"/>
    <lineage>
        <taxon>Bacteria</taxon>
        <taxon>Pseudomonadati</taxon>
        <taxon>Acidobacteriota</taxon>
        <taxon>Terriglobia</taxon>
        <taxon>Bryobacterales</taxon>
        <taxon>Solibacteraceae</taxon>
        <taxon>Candidatus Solibacter</taxon>
    </lineage>
</organism>
<dbReference type="Gene3D" id="3.30.160.250">
    <property type="match status" value="1"/>
</dbReference>
<gene>
    <name evidence="2" type="ordered locus">Acid_1962</name>
</gene>